<dbReference type="OrthoDB" id="1918745at2"/>
<protein>
    <submittedName>
        <fullName evidence="2">Uncharacterized protein</fullName>
    </submittedName>
</protein>
<dbReference type="PATRIC" id="fig|1122219.3.peg.3121"/>
<feature type="region of interest" description="Disordered" evidence="1">
    <location>
        <begin position="1"/>
        <end position="28"/>
    </location>
</feature>
<reference evidence="2 3" key="1">
    <citation type="submission" date="2015-06" db="EMBL/GenBank/DDBJ databases">
        <title>Draft genome sequence of beer spoilage bacterium Megasphaera cerevisiae type strain 20462.</title>
        <authorList>
            <person name="Kutumbaka K."/>
            <person name="Pasmowitz J."/>
            <person name="Mategko J."/>
            <person name="Reyes D."/>
            <person name="Friedrich A."/>
            <person name="Han S."/>
            <person name="Martens-Habbena W."/>
            <person name="Neal-McKinney J."/>
            <person name="Janagama H.K."/>
            <person name="Nadala C."/>
            <person name="Samadpour M."/>
        </authorList>
    </citation>
    <scope>NUCLEOTIDE SEQUENCE [LARGE SCALE GENOMIC DNA]</scope>
    <source>
        <strain evidence="2 3">DSM 20462</strain>
    </source>
</reference>
<dbReference type="Proteomes" id="UP000036503">
    <property type="component" value="Unassembled WGS sequence"/>
</dbReference>
<evidence type="ECO:0000313" key="2">
    <source>
        <dbReference type="EMBL" id="KMO87213.1"/>
    </source>
</evidence>
<keyword evidence="3" id="KW-1185">Reference proteome</keyword>
<dbReference type="RefSeq" id="WP_048513557.1">
    <property type="nucleotide sequence ID" value="NZ_FUXD01000008.1"/>
</dbReference>
<name>A0A0J6WY93_9FIRM</name>
<dbReference type="EMBL" id="LEKT01000008">
    <property type="protein sequence ID" value="KMO87213.1"/>
    <property type="molecule type" value="Genomic_DNA"/>
</dbReference>
<evidence type="ECO:0000256" key="1">
    <source>
        <dbReference type="SAM" id="MobiDB-lite"/>
    </source>
</evidence>
<feature type="compositionally biased region" description="Basic residues" evidence="1">
    <location>
        <begin position="1"/>
        <end position="16"/>
    </location>
</feature>
<accession>A0A0J6WY93</accession>
<proteinExistence type="predicted"/>
<dbReference type="AlphaFoldDB" id="A0A0J6WY93"/>
<organism evidence="2 3">
    <name type="scientific">Megasphaera cerevisiae DSM 20462</name>
    <dbReference type="NCBI Taxonomy" id="1122219"/>
    <lineage>
        <taxon>Bacteria</taxon>
        <taxon>Bacillati</taxon>
        <taxon>Bacillota</taxon>
        <taxon>Negativicutes</taxon>
        <taxon>Veillonellales</taxon>
        <taxon>Veillonellaceae</taxon>
        <taxon>Megasphaera</taxon>
    </lineage>
</organism>
<evidence type="ECO:0000313" key="3">
    <source>
        <dbReference type="Proteomes" id="UP000036503"/>
    </source>
</evidence>
<comment type="caution">
    <text evidence="2">The sequence shown here is derived from an EMBL/GenBank/DDBJ whole genome shotgun (WGS) entry which is preliminary data.</text>
</comment>
<gene>
    <name evidence="2" type="ORF">AB840_04080</name>
</gene>
<sequence>MSRKNRRIRGKPKKLPSIKVNTNQGRHDDRSRCAFCGRLLGAYEWHWIWDEFGQRVRKCNDERDCYQQRRSAAEAAYRKAIRLR</sequence>
<dbReference type="InParanoid" id="A0A0J6WY93"/>